<sequence>MILTENQLKNLTPAADVLSEAHQQVRYFSVGQRASVFLSHKHDEISYLKRVAYILERLHTSLYVDWLDSSIPKITSGDTGTKIKQRIKKYDKFILVASDGAIDSKWCNWELGYGDAQKFETGKIALFPIAQNNGSWKGSEYMQIYPTIQYFDGTESYSNKELIPKGYYYRYKGTDGKIYLKNLYDWLIS</sequence>
<reference evidence="2 3" key="1">
    <citation type="journal article" date="2019" name="Nat. Med.">
        <title>A library of human gut bacterial isolates paired with longitudinal multiomics data enables mechanistic microbiome research.</title>
        <authorList>
            <person name="Poyet M."/>
            <person name="Groussin M."/>
            <person name="Gibbons S.M."/>
            <person name="Avila-Pacheco J."/>
            <person name="Jiang X."/>
            <person name="Kearney S.M."/>
            <person name="Perrotta A.R."/>
            <person name="Berdy B."/>
            <person name="Zhao S."/>
            <person name="Lieberman T.D."/>
            <person name="Swanson P.K."/>
            <person name="Smith M."/>
            <person name="Roesemann S."/>
            <person name="Alexander J.E."/>
            <person name="Rich S.A."/>
            <person name="Livny J."/>
            <person name="Vlamakis H."/>
            <person name="Clish C."/>
            <person name="Bullock K."/>
            <person name="Deik A."/>
            <person name="Scott J."/>
            <person name="Pierce K.A."/>
            <person name="Xavier R.J."/>
            <person name="Alm E.J."/>
        </authorList>
    </citation>
    <scope>NUCLEOTIDE SEQUENCE [LARGE SCALE GENOMIC DNA]</scope>
    <source>
        <strain evidence="2 3">BIOML-A7</strain>
    </source>
</reference>
<dbReference type="RefSeq" id="WP_149921177.1">
    <property type="nucleotide sequence ID" value="NZ_JBCHCR010000055.1"/>
</dbReference>
<dbReference type="Pfam" id="PF13676">
    <property type="entry name" value="TIR_2"/>
    <property type="match status" value="1"/>
</dbReference>
<accession>A0A642KMF1</accession>
<dbReference type="EMBL" id="VWAW01000021">
    <property type="protein sequence ID" value="KAA5169069.1"/>
    <property type="molecule type" value="Genomic_DNA"/>
</dbReference>
<comment type="caution">
    <text evidence="2">The sequence shown here is derived from an EMBL/GenBank/DDBJ whole genome shotgun (WGS) entry which is preliminary data.</text>
</comment>
<feature type="domain" description="TIR" evidence="1">
    <location>
        <begin position="36"/>
        <end position="155"/>
    </location>
</feature>
<protein>
    <submittedName>
        <fullName evidence="2">TIR domain-containing protein</fullName>
    </submittedName>
</protein>
<gene>
    <name evidence="2" type="ORF">F2Z29_20505</name>
</gene>
<dbReference type="InterPro" id="IPR035897">
    <property type="entry name" value="Toll_tir_struct_dom_sf"/>
</dbReference>
<name>A0A642KMF1_BACFG</name>
<dbReference type="AlphaFoldDB" id="A0A642KMF1"/>
<dbReference type="GO" id="GO:0007165">
    <property type="term" value="P:signal transduction"/>
    <property type="evidence" value="ECO:0007669"/>
    <property type="project" value="InterPro"/>
</dbReference>
<organism evidence="2 3">
    <name type="scientific">Bacteroides fragilis</name>
    <dbReference type="NCBI Taxonomy" id="817"/>
    <lineage>
        <taxon>Bacteria</taxon>
        <taxon>Pseudomonadati</taxon>
        <taxon>Bacteroidota</taxon>
        <taxon>Bacteroidia</taxon>
        <taxon>Bacteroidales</taxon>
        <taxon>Bacteroidaceae</taxon>
        <taxon>Bacteroides</taxon>
    </lineage>
</organism>
<dbReference type="InterPro" id="IPR000157">
    <property type="entry name" value="TIR_dom"/>
</dbReference>
<dbReference type="Proteomes" id="UP000436803">
    <property type="component" value="Unassembled WGS sequence"/>
</dbReference>
<dbReference type="Gene3D" id="3.40.50.10140">
    <property type="entry name" value="Toll/interleukin-1 receptor homology (TIR) domain"/>
    <property type="match status" value="1"/>
</dbReference>
<evidence type="ECO:0000313" key="3">
    <source>
        <dbReference type="Proteomes" id="UP000436803"/>
    </source>
</evidence>
<proteinExistence type="predicted"/>
<evidence type="ECO:0000313" key="2">
    <source>
        <dbReference type="EMBL" id="KAA5169069.1"/>
    </source>
</evidence>
<dbReference type="SUPFAM" id="SSF52200">
    <property type="entry name" value="Toll/Interleukin receptor TIR domain"/>
    <property type="match status" value="1"/>
</dbReference>
<evidence type="ECO:0000259" key="1">
    <source>
        <dbReference type="Pfam" id="PF13676"/>
    </source>
</evidence>